<feature type="transmembrane region" description="Helical" evidence="1">
    <location>
        <begin position="131"/>
        <end position="149"/>
    </location>
</feature>
<sequence length="167" mass="19534">MFSIREMDYETNEESERAFSRIPWAVEKVEDLNRQLISNRSVSTTRPWIGEYDKEKMEFRLIEPRGFFEPSFLQVVVRGRIAFRNDRTTINIKLRLGLQAFLVFLMIYLLTAVMMVEAISSVMSSVDKANIAGYALWILVFPVLGTFLLNRKLNAVEKKIENLFDLR</sequence>
<keyword evidence="1" id="KW-0812">Transmembrane</keyword>
<name>A0A1M5M443_9BACT</name>
<feature type="transmembrane region" description="Helical" evidence="1">
    <location>
        <begin position="96"/>
        <end position="119"/>
    </location>
</feature>
<organism evidence="2 3">
    <name type="scientific">Chryseolinea serpens</name>
    <dbReference type="NCBI Taxonomy" id="947013"/>
    <lineage>
        <taxon>Bacteria</taxon>
        <taxon>Pseudomonadati</taxon>
        <taxon>Bacteroidota</taxon>
        <taxon>Cytophagia</taxon>
        <taxon>Cytophagales</taxon>
        <taxon>Fulvivirgaceae</taxon>
        <taxon>Chryseolinea</taxon>
    </lineage>
</organism>
<dbReference type="EMBL" id="FQWQ01000001">
    <property type="protein sequence ID" value="SHG71473.1"/>
    <property type="molecule type" value="Genomic_DNA"/>
</dbReference>
<protein>
    <submittedName>
        <fullName evidence="2">Uncharacterized protein</fullName>
    </submittedName>
</protein>
<dbReference type="RefSeq" id="WP_143164806.1">
    <property type="nucleotide sequence ID" value="NZ_FQWQ01000001.1"/>
</dbReference>
<dbReference type="OrthoDB" id="10006742at2"/>
<reference evidence="2 3" key="1">
    <citation type="submission" date="2016-11" db="EMBL/GenBank/DDBJ databases">
        <authorList>
            <person name="Jaros S."/>
            <person name="Januszkiewicz K."/>
            <person name="Wedrychowicz H."/>
        </authorList>
    </citation>
    <scope>NUCLEOTIDE SEQUENCE [LARGE SCALE GENOMIC DNA]</scope>
    <source>
        <strain evidence="2 3">DSM 24574</strain>
    </source>
</reference>
<keyword evidence="1" id="KW-1133">Transmembrane helix</keyword>
<keyword evidence="3" id="KW-1185">Reference proteome</keyword>
<evidence type="ECO:0000313" key="3">
    <source>
        <dbReference type="Proteomes" id="UP000184212"/>
    </source>
</evidence>
<dbReference type="Proteomes" id="UP000184212">
    <property type="component" value="Unassembled WGS sequence"/>
</dbReference>
<dbReference type="AlphaFoldDB" id="A0A1M5M443"/>
<evidence type="ECO:0000313" key="2">
    <source>
        <dbReference type="EMBL" id="SHG71473.1"/>
    </source>
</evidence>
<accession>A0A1M5M443</accession>
<evidence type="ECO:0000256" key="1">
    <source>
        <dbReference type="SAM" id="Phobius"/>
    </source>
</evidence>
<keyword evidence="1" id="KW-0472">Membrane</keyword>
<gene>
    <name evidence="2" type="ORF">SAMN04488109_1526</name>
</gene>
<proteinExistence type="predicted"/>